<evidence type="ECO:0000256" key="4">
    <source>
        <dbReference type="ARBA" id="ARBA00023242"/>
    </source>
</evidence>
<dbReference type="SUPFAM" id="SSF47459">
    <property type="entry name" value="HLH, helix-loop-helix DNA-binding domain"/>
    <property type="match status" value="1"/>
</dbReference>
<reference evidence="7" key="1">
    <citation type="submission" date="2022-11" db="EMBL/GenBank/DDBJ databases">
        <authorList>
            <person name="Petersen C."/>
        </authorList>
    </citation>
    <scope>NUCLEOTIDE SEQUENCE</scope>
    <source>
        <strain evidence="7">IBT 19713</strain>
    </source>
</reference>
<dbReference type="InterPro" id="IPR036638">
    <property type="entry name" value="HLH_DNA-bd_sf"/>
</dbReference>
<keyword evidence="8" id="KW-1185">Reference proteome</keyword>
<feature type="domain" description="BHLH" evidence="6">
    <location>
        <begin position="269"/>
        <end position="372"/>
    </location>
</feature>
<dbReference type="GO" id="GO:0046983">
    <property type="term" value="F:protein dimerization activity"/>
    <property type="evidence" value="ECO:0007669"/>
    <property type="project" value="InterPro"/>
</dbReference>
<feature type="region of interest" description="Disordered" evidence="5">
    <location>
        <begin position="160"/>
        <end position="188"/>
    </location>
</feature>
<dbReference type="AlphaFoldDB" id="A0A9W9U0I7"/>
<keyword evidence="2" id="KW-0805">Transcription regulation</keyword>
<comment type="caution">
    <text evidence="7">The sequence shown here is derived from an EMBL/GenBank/DDBJ whole genome shotgun (WGS) entry which is preliminary data.</text>
</comment>
<dbReference type="Pfam" id="PF00010">
    <property type="entry name" value="HLH"/>
    <property type="match status" value="1"/>
</dbReference>
<dbReference type="PROSITE" id="PS50888">
    <property type="entry name" value="BHLH"/>
    <property type="match status" value="1"/>
</dbReference>
<dbReference type="PANTHER" id="PTHR46117:SF3">
    <property type="entry name" value="FI24210P1"/>
    <property type="match status" value="1"/>
</dbReference>
<dbReference type="InterPro" id="IPR051732">
    <property type="entry name" value="USF"/>
</dbReference>
<evidence type="ECO:0000256" key="2">
    <source>
        <dbReference type="ARBA" id="ARBA00023015"/>
    </source>
</evidence>
<evidence type="ECO:0000256" key="1">
    <source>
        <dbReference type="ARBA" id="ARBA00004123"/>
    </source>
</evidence>
<dbReference type="GO" id="GO:0000978">
    <property type="term" value="F:RNA polymerase II cis-regulatory region sequence-specific DNA binding"/>
    <property type="evidence" value="ECO:0007669"/>
    <property type="project" value="TreeGrafter"/>
</dbReference>
<dbReference type="GeneID" id="83197132"/>
<evidence type="ECO:0000259" key="6">
    <source>
        <dbReference type="PROSITE" id="PS50888"/>
    </source>
</evidence>
<dbReference type="GO" id="GO:0000981">
    <property type="term" value="F:DNA-binding transcription factor activity, RNA polymerase II-specific"/>
    <property type="evidence" value="ECO:0007669"/>
    <property type="project" value="TreeGrafter"/>
</dbReference>
<dbReference type="Gene3D" id="4.10.280.10">
    <property type="entry name" value="Helix-loop-helix DNA-binding domain"/>
    <property type="match status" value="1"/>
</dbReference>
<organism evidence="7 8">
    <name type="scientific">Penicillium chermesinum</name>
    <dbReference type="NCBI Taxonomy" id="63820"/>
    <lineage>
        <taxon>Eukaryota</taxon>
        <taxon>Fungi</taxon>
        <taxon>Dikarya</taxon>
        <taxon>Ascomycota</taxon>
        <taxon>Pezizomycotina</taxon>
        <taxon>Eurotiomycetes</taxon>
        <taxon>Eurotiomycetidae</taxon>
        <taxon>Eurotiales</taxon>
        <taxon>Aspergillaceae</taxon>
        <taxon>Penicillium</taxon>
    </lineage>
</organism>
<evidence type="ECO:0000313" key="7">
    <source>
        <dbReference type="EMBL" id="KAJ5249081.1"/>
    </source>
</evidence>
<dbReference type="GO" id="GO:0005634">
    <property type="term" value="C:nucleus"/>
    <property type="evidence" value="ECO:0007669"/>
    <property type="project" value="UniProtKB-SubCell"/>
</dbReference>
<comment type="subcellular location">
    <subcellularLocation>
        <location evidence="1">Nucleus</location>
    </subcellularLocation>
</comment>
<evidence type="ECO:0000313" key="8">
    <source>
        <dbReference type="Proteomes" id="UP001150941"/>
    </source>
</evidence>
<dbReference type="EMBL" id="JAPQKS010000001">
    <property type="protein sequence ID" value="KAJ5249081.1"/>
    <property type="molecule type" value="Genomic_DNA"/>
</dbReference>
<feature type="compositionally biased region" description="Polar residues" evidence="5">
    <location>
        <begin position="170"/>
        <end position="182"/>
    </location>
</feature>
<evidence type="ECO:0000256" key="5">
    <source>
        <dbReference type="SAM" id="MobiDB-lite"/>
    </source>
</evidence>
<protein>
    <recommendedName>
        <fullName evidence="6">BHLH domain-containing protein</fullName>
    </recommendedName>
</protein>
<feature type="region of interest" description="Disordered" evidence="5">
    <location>
        <begin position="445"/>
        <end position="478"/>
    </location>
</feature>
<dbReference type="Proteomes" id="UP001150941">
    <property type="component" value="Unassembled WGS sequence"/>
</dbReference>
<dbReference type="OrthoDB" id="690068at2759"/>
<keyword evidence="3" id="KW-0804">Transcription</keyword>
<name>A0A9W9U0I7_9EURO</name>
<gene>
    <name evidence="7" type="ORF">N7468_000532</name>
</gene>
<dbReference type="InterPro" id="IPR011598">
    <property type="entry name" value="bHLH_dom"/>
</dbReference>
<dbReference type="PANTHER" id="PTHR46117">
    <property type="entry name" value="FI24210P1"/>
    <property type="match status" value="1"/>
</dbReference>
<dbReference type="CDD" id="cd11387">
    <property type="entry name" value="bHLHzip_USF_MITF"/>
    <property type="match status" value="1"/>
</dbReference>
<evidence type="ECO:0000256" key="3">
    <source>
        <dbReference type="ARBA" id="ARBA00023163"/>
    </source>
</evidence>
<keyword evidence="4" id="KW-0539">Nucleus</keyword>
<dbReference type="SMART" id="SM00353">
    <property type="entry name" value="HLH"/>
    <property type="match status" value="1"/>
</dbReference>
<reference evidence="7" key="2">
    <citation type="journal article" date="2023" name="IMA Fungus">
        <title>Comparative genomic study of the Penicillium genus elucidates a diverse pangenome and 15 lateral gene transfer events.</title>
        <authorList>
            <person name="Petersen C."/>
            <person name="Sorensen T."/>
            <person name="Nielsen M.R."/>
            <person name="Sondergaard T.E."/>
            <person name="Sorensen J.L."/>
            <person name="Fitzpatrick D.A."/>
            <person name="Frisvad J.C."/>
            <person name="Nielsen K.L."/>
        </authorList>
    </citation>
    <scope>NUCLEOTIDE SEQUENCE</scope>
    <source>
        <strain evidence="7">IBT 19713</strain>
    </source>
</reference>
<proteinExistence type="predicted"/>
<accession>A0A9W9U0I7</accession>
<sequence>MAETVLFIKHESDDFSNPFMMSHSGYMGNHFGHSDGVDPSDLTMQQNGFMPFSYGSQQNMSSSFNFGNSGIDTDELLDLEISAPNGGHRSDNVNYMQDQNAGGIAMSHQSQMSNLYSNTPDNAPMASPFVQNSFNYEQYRMNQQNPHLQHASSFEQSYMNSKSRPGLQQMDRTSSENRTPMTPKTPAMGSLTLGTPESGSFPGQPIRNGGLQHRHQKTLSGQWGWNPRECSILCGLSHFFPQPAASCRYFRDTVVRSQELETQEAKRRRRRASHNLVERRRRDNINERIQDLSHLVPQHRLEDDKVRKQLVNNSAMSMAGAGNNAATSLLAGGNGRRATPGNITMGLPIEEKEKGPNKGDILNGAVSWTRDLMWALHVKYQQEAELAELISNLGGTWPFEPTEDEKRMRSEILEALERNDPSSFAYTRGPGSGLRVPKHTNLAGDPIQGGETGLTPPNMSPSFGNGNIPGAAGQPQYWNSAGHAAMSFKEEDEYGMEI</sequence>
<feature type="compositionally biased region" description="Polar residues" evidence="5">
    <location>
        <begin position="455"/>
        <end position="465"/>
    </location>
</feature>
<dbReference type="RefSeq" id="XP_058335860.1">
    <property type="nucleotide sequence ID" value="XM_058469829.1"/>
</dbReference>